<reference evidence="2" key="1">
    <citation type="submission" date="2014-01" db="EMBL/GenBank/DDBJ databases">
        <authorList>
            <person name="Brown-Elliot B."/>
            <person name="Wallace R."/>
            <person name="Lenaerts A."/>
            <person name="Ordway D."/>
            <person name="DeGroote M.A."/>
            <person name="Parker T."/>
            <person name="Sizemore C."/>
            <person name="Tallon L.J."/>
            <person name="Sadzewicz L.K."/>
            <person name="Sengamalay N."/>
            <person name="Fraser C.M."/>
            <person name="Hine E."/>
            <person name="Shefchek K.A."/>
            <person name="Das S.P."/>
            <person name="Tettelin H."/>
        </authorList>
    </citation>
    <scope>NUCLEOTIDE SEQUENCE [LARGE SCALE GENOMIC DNA]</scope>
    <source>
        <strain evidence="2">4042</strain>
    </source>
</reference>
<feature type="region of interest" description="Disordered" evidence="1">
    <location>
        <begin position="1"/>
        <end position="43"/>
    </location>
</feature>
<sequence>MSDVRHAVNKHPSWCSPTQRLIHDSGMDGDTEPRSAGAGSPST</sequence>
<organism evidence="2">
    <name type="scientific">Mycobacterium xenopi 4042</name>
    <dbReference type="NCBI Taxonomy" id="1299334"/>
    <lineage>
        <taxon>Bacteria</taxon>
        <taxon>Bacillati</taxon>
        <taxon>Actinomycetota</taxon>
        <taxon>Actinomycetes</taxon>
        <taxon>Mycobacteriales</taxon>
        <taxon>Mycobacteriaceae</taxon>
        <taxon>Mycobacterium</taxon>
    </lineage>
</organism>
<proteinExistence type="predicted"/>
<accession>X8DD46</accession>
<comment type="caution">
    <text evidence="2">The sequence shown here is derived from an EMBL/GenBank/DDBJ whole genome shotgun (WGS) entry which is preliminary data.</text>
</comment>
<gene>
    <name evidence="2" type="ORF">I553_10702</name>
</gene>
<dbReference type="AlphaFoldDB" id="X8DD46"/>
<name>X8DD46_MYCXE</name>
<evidence type="ECO:0000256" key="1">
    <source>
        <dbReference type="SAM" id="MobiDB-lite"/>
    </source>
</evidence>
<protein>
    <submittedName>
        <fullName evidence="2">Uncharacterized protein</fullName>
    </submittedName>
</protein>
<evidence type="ECO:0000313" key="2">
    <source>
        <dbReference type="EMBL" id="EUA65405.1"/>
    </source>
</evidence>
<dbReference type="EMBL" id="JAOB01000027">
    <property type="protein sequence ID" value="EUA65405.1"/>
    <property type="molecule type" value="Genomic_DNA"/>
</dbReference>